<evidence type="ECO:0000256" key="1">
    <source>
        <dbReference type="ARBA" id="ARBA00005290"/>
    </source>
</evidence>
<dbReference type="EMBL" id="NEXD01000006">
    <property type="protein sequence ID" value="PSN86447.1"/>
    <property type="molecule type" value="Genomic_DNA"/>
</dbReference>
<evidence type="ECO:0000256" key="2">
    <source>
        <dbReference type="ARBA" id="ARBA00022741"/>
    </source>
</evidence>
<evidence type="ECO:0000256" key="4">
    <source>
        <dbReference type="ARBA" id="ARBA00023134"/>
    </source>
</evidence>
<accession>A0A2R6AJ94</accession>
<dbReference type="GO" id="GO:0003924">
    <property type="term" value="F:GTPase activity"/>
    <property type="evidence" value="ECO:0007669"/>
    <property type="project" value="TreeGrafter"/>
</dbReference>
<keyword evidence="4" id="KW-0342">GTP-binding</keyword>
<dbReference type="Gene3D" id="3.40.50.300">
    <property type="entry name" value="P-loop containing nucleotide triphosphate hydrolases"/>
    <property type="match status" value="1"/>
</dbReference>
<dbReference type="InterPro" id="IPR027417">
    <property type="entry name" value="P-loop_NTPase"/>
</dbReference>
<evidence type="ECO:0000313" key="6">
    <source>
        <dbReference type="Proteomes" id="UP000240569"/>
    </source>
</evidence>
<gene>
    <name evidence="5" type="ORF">B9Q02_02280</name>
</gene>
<proteinExistence type="inferred from homology"/>
<keyword evidence="3" id="KW-0378">Hydrolase</keyword>
<comment type="similarity">
    <text evidence="1">Belongs to the GPN-loop GTPase family.</text>
</comment>
<evidence type="ECO:0000256" key="3">
    <source>
        <dbReference type="ARBA" id="ARBA00022801"/>
    </source>
</evidence>
<organism evidence="5 6">
    <name type="scientific">Candidatus Marsarchaeota G1 archaeon BE_D</name>
    <dbReference type="NCBI Taxonomy" id="1978156"/>
    <lineage>
        <taxon>Archaea</taxon>
        <taxon>Candidatus Marsarchaeota</taxon>
        <taxon>Candidatus Marsarchaeota group 1</taxon>
    </lineage>
</organism>
<sequence length="261" mass="28171">MLGAIFFIGTAGSGKTSLVNSYSEFLSERSVSFAIMNLDPAVVTLPYNPDIDVRNYVSITKLLQEDALGPNGAIIAAMDLVVTFLGEIIKEVNEIQADYLLVDTPGQLELFAFREVGPLLVDKLVKTPKLSVFLFDPVITQEQSGLASLLLLSASVSLRLGTPVVNVLSKADLIEEERLEKILSVFEEPEGVIAELSSKKGLMNALASRLIENTLELANLSVPIPVSALDKRGVADLHAEIQRIFLGGESEDVGVSEQEES</sequence>
<dbReference type="PANTHER" id="PTHR21231">
    <property type="entry name" value="XPA-BINDING PROTEIN 1-RELATED"/>
    <property type="match status" value="1"/>
</dbReference>
<keyword evidence="2" id="KW-0547">Nucleotide-binding</keyword>
<dbReference type="Pfam" id="PF03029">
    <property type="entry name" value="ATP_bind_1"/>
    <property type="match status" value="1"/>
</dbReference>
<reference evidence="5 6" key="1">
    <citation type="submission" date="2017-04" db="EMBL/GenBank/DDBJ databases">
        <title>Novel microbial lineages endemic to geothermal iron-oxide mats fill important gaps in the evolutionary history of Archaea.</title>
        <authorList>
            <person name="Jay Z.J."/>
            <person name="Beam J.P."/>
            <person name="Dlakic M."/>
            <person name="Rusch D.B."/>
            <person name="Kozubal M.A."/>
            <person name="Inskeep W.P."/>
        </authorList>
    </citation>
    <scope>NUCLEOTIDE SEQUENCE [LARGE SCALE GENOMIC DNA]</scope>
    <source>
        <strain evidence="5">BE_D</strain>
    </source>
</reference>
<dbReference type="PANTHER" id="PTHR21231:SF8">
    <property type="entry name" value="GPN-LOOP GTPASE 1"/>
    <property type="match status" value="1"/>
</dbReference>
<protein>
    <recommendedName>
        <fullName evidence="7">GTPase</fullName>
    </recommendedName>
</protein>
<dbReference type="GO" id="GO:0005525">
    <property type="term" value="F:GTP binding"/>
    <property type="evidence" value="ECO:0007669"/>
    <property type="project" value="UniProtKB-KW"/>
</dbReference>
<comment type="caution">
    <text evidence="5">The sequence shown here is derived from an EMBL/GenBank/DDBJ whole genome shotgun (WGS) entry which is preliminary data.</text>
</comment>
<dbReference type="AlphaFoldDB" id="A0A2R6AJ94"/>
<dbReference type="Proteomes" id="UP000240569">
    <property type="component" value="Unassembled WGS sequence"/>
</dbReference>
<evidence type="ECO:0008006" key="7">
    <source>
        <dbReference type="Google" id="ProtNLM"/>
    </source>
</evidence>
<dbReference type="SUPFAM" id="SSF52540">
    <property type="entry name" value="P-loop containing nucleoside triphosphate hydrolases"/>
    <property type="match status" value="1"/>
</dbReference>
<name>A0A2R6AJ94_9ARCH</name>
<evidence type="ECO:0000313" key="5">
    <source>
        <dbReference type="EMBL" id="PSN86447.1"/>
    </source>
</evidence>
<dbReference type="InterPro" id="IPR004130">
    <property type="entry name" value="Gpn"/>
</dbReference>